<gene>
    <name evidence="2" type="ORF">TrRE_jg5242</name>
</gene>
<keyword evidence="3" id="KW-1185">Reference proteome</keyword>
<organism evidence="2 3">
    <name type="scientific">Triparma retinervis</name>
    <dbReference type="NCBI Taxonomy" id="2557542"/>
    <lineage>
        <taxon>Eukaryota</taxon>
        <taxon>Sar</taxon>
        <taxon>Stramenopiles</taxon>
        <taxon>Ochrophyta</taxon>
        <taxon>Bolidophyceae</taxon>
        <taxon>Parmales</taxon>
        <taxon>Triparmaceae</taxon>
        <taxon>Triparma</taxon>
    </lineage>
</organism>
<feature type="region of interest" description="Disordered" evidence="1">
    <location>
        <begin position="1"/>
        <end position="37"/>
    </location>
</feature>
<protein>
    <submittedName>
        <fullName evidence="2">Uncharacterized protein</fullName>
    </submittedName>
</protein>
<proteinExistence type="predicted"/>
<evidence type="ECO:0000313" key="3">
    <source>
        <dbReference type="Proteomes" id="UP001165082"/>
    </source>
</evidence>
<name>A0A9W7KS69_9STRA</name>
<evidence type="ECO:0000313" key="2">
    <source>
        <dbReference type="EMBL" id="GMI09738.1"/>
    </source>
</evidence>
<dbReference type="EMBL" id="BRXZ01000334">
    <property type="protein sequence ID" value="GMI09738.1"/>
    <property type="molecule type" value="Genomic_DNA"/>
</dbReference>
<sequence length="145" mass="15698">MATFPGSSSTSAAVDPSHEVHLPHPPPPPPSVTLYDSDEGCEVVSKPQVQAREVVDYVFLIPLKQKEGMNPDQLPIPEPSAIKLLSKGSGIGVRDWIELNTNSWRDAKNNVYRHSSNWPLPPKPVSRVRVTTRGGGIVGVVGLFA</sequence>
<reference evidence="2" key="1">
    <citation type="submission" date="2022-07" db="EMBL/GenBank/DDBJ databases">
        <title>Genome analysis of Parmales, a sister group of diatoms, reveals the evolutionary specialization of diatoms from phago-mixotrophs to photoautotrophs.</title>
        <authorList>
            <person name="Ban H."/>
            <person name="Sato S."/>
            <person name="Yoshikawa S."/>
            <person name="Kazumasa Y."/>
            <person name="Nakamura Y."/>
            <person name="Ichinomiya M."/>
            <person name="Saitoh K."/>
            <person name="Sato N."/>
            <person name="Blanc-Mathieu R."/>
            <person name="Endo H."/>
            <person name="Kuwata A."/>
            <person name="Ogata H."/>
        </authorList>
    </citation>
    <scope>NUCLEOTIDE SEQUENCE</scope>
</reference>
<comment type="caution">
    <text evidence="2">The sequence shown here is derived from an EMBL/GenBank/DDBJ whole genome shotgun (WGS) entry which is preliminary data.</text>
</comment>
<dbReference type="AlphaFoldDB" id="A0A9W7KS69"/>
<evidence type="ECO:0000256" key="1">
    <source>
        <dbReference type="SAM" id="MobiDB-lite"/>
    </source>
</evidence>
<accession>A0A9W7KS69</accession>
<dbReference type="Proteomes" id="UP001165082">
    <property type="component" value="Unassembled WGS sequence"/>
</dbReference>
<feature type="compositionally biased region" description="Polar residues" evidence="1">
    <location>
        <begin position="1"/>
        <end position="12"/>
    </location>
</feature>